<keyword evidence="1" id="KW-0863">Zinc-finger</keyword>
<dbReference type="InterPro" id="IPR036875">
    <property type="entry name" value="Znf_CCHC_sf"/>
</dbReference>
<dbReference type="GO" id="GO:0008270">
    <property type="term" value="F:zinc ion binding"/>
    <property type="evidence" value="ECO:0007669"/>
    <property type="project" value="UniProtKB-KW"/>
</dbReference>
<dbReference type="PROSITE" id="PS50158">
    <property type="entry name" value="ZF_CCHC"/>
    <property type="match status" value="1"/>
</dbReference>
<keyword evidence="1" id="KW-0862">Zinc</keyword>
<dbReference type="Proteomes" id="UP001160148">
    <property type="component" value="Unassembled WGS sequence"/>
</dbReference>
<accession>A0AAV0XY47</accession>
<organism evidence="4 5">
    <name type="scientific">Macrosiphum euphorbiae</name>
    <name type="common">potato aphid</name>
    <dbReference type="NCBI Taxonomy" id="13131"/>
    <lineage>
        <taxon>Eukaryota</taxon>
        <taxon>Metazoa</taxon>
        <taxon>Ecdysozoa</taxon>
        <taxon>Arthropoda</taxon>
        <taxon>Hexapoda</taxon>
        <taxon>Insecta</taxon>
        <taxon>Pterygota</taxon>
        <taxon>Neoptera</taxon>
        <taxon>Paraneoptera</taxon>
        <taxon>Hemiptera</taxon>
        <taxon>Sternorrhyncha</taxon>
        <taxon>Aphidomorpha</taxon>
        <taxon>Aphidoidea</taxon>
        <taxon>Aphididae</taxon>
        <taxon>Macrosiphini</taxon>
        <taxon>Macrosiphum</taxon>
    </lineage>
</organism>
<sequence length="465" mass="50741">MVMSDMDLDNSFSDGGEFEETQETLGGGAGGSGRPSEDTEPRVKAKRRKVVDSDEEDVSERTEVGVSSFPEKARLIGREMDAALLKEKDKRKISAAFHRQILEFRGRYEVLLDEALRQNTVLLGRVEEARRVHSCVGLVREVVEEDASVIGKSSKAKVPAKKTVSARESAPVAQAAKENDFIVVVGKKNKRKKKKKKKSKQPAPEKATKTPGVVATATKKAKAVEREKARAPARVFVVSAGDAGAEAAKRQLWADLVKGVAAPKLGNFARLPRGDLVVKPADDATYKALKEMEASGKMVTEEKARWPTVLIYDVDRDFGGEVLPVQIVEQNSGLGLVKEDVVPLFKKGPKTGDLVWWVCSVRPSAFKSIVGKSLFIGLSKCRTVEYVDVNRCFKCQGFGHMANRCKATEDTCGRCAAKDHRAKDCQSVPVKCANCGQAAQSGHKECSALHKATIRVARRTDFGSK</sequence>
<gene>
    <name evidence="4" type="ORF">MEUPH1_LOCUS26326</name>
</gene>
<protein>
    <recommendedName>
        <fullName evidence="3">CCHC-type domain-containing protein</fullName>
    </recommendedName>
</protein>
<dbReference type="InterPro" id="IPR001878">
    <property type="entry name" value="Znf_CCHC"/>
</dbReference>
<comment type="caution">
    <text evidence="4">The sequence shown here is derived from an EMBL/GenBank/DDBJ whole genome shotgun (WGS) entry which is preliminary data.</text>
</comment>
<dbReference type="GO" id="GO:0003676">
    <property type="term" value="F:nucleic acid binding"/>
    <property type="evidence" value="ECO:0007669"/>
    <property type="project" value="InterPro"/>
</dbReference>
<name>A0AAV0XY47_9HEMI</name>
<feature type="compositionally biased region" description="Basic residues" evidence="2">
    <location>
        <begin position="187"/>
        <end position="200"/>
    </location>
</feature>
<dbReference type="Gene3D" id="4.10.60.10">
    <property type="entry name" value="Zinc finger, CCHC-type"/>
    <property type="match status" value="1"/>
</dbReference>
<evidence type="ECO:0000256" key="2">
    <source>
        <dbReference type="SAM" id="MobiDB-lite"/>
    </source>
</evidence>
<keyword evidence="5" id="KW-1185">Reference proteome</keyword>
<reference evidence="4 5" key="1">
    <citation type="submission" date="2023-01" db="EMBL/GenBank/DDBJ databases">
        <authorList>
            <person name="Whitehead M."/>
        </authorList>
    </citation>
    <scope>NUCLEOTIDE SEQUENCE [LARGE SCALE GENOMIC DNA]</scope>
</reference>
<evidence type="ECO:0000256" key="1">
    <source>
        <dbReference type="PROSITE-ProRule" id="PRU00047"/>
    </source>
</evidence>
<dbReference type="EMBL" id="CARXXK010001032">
    <property type="protein sequence ID" value="CAI6372459.1"/>
    <property type="molecule type" value="Genomic_DNA"/>
</dbReference>
<dbReference type="AlphaFoldDB" id="A0AAV0XY47"/>
<evidence type="ECO:0000313" key="4">
    <source>
        <dbReference type="EMBL" id="CAI6372459.1"/>
    </source>
</evidence>
<feature type="region of interest" description="Disordered" evidence="2">
    <location>
        <begin position="1"/>
        <end position="64"/>
    </location>
</feature>
<feature type="domain" description="CCHC-type" evidence="3">
    <location>
        <begin position="391"/>
        <end position="406"/>
    </location>
</feature>
<evidence type="ECO:0000313" key="5">
    <source>
        <dbReference type="Proteomes" id="UP001160148"/>
    </source>
</evidence>
<dbReference type="SUPFAM" id="SSF57756">
    <property type="entry name" value="Retrovirus zinc finger-like domains"/>
    <property type="match status" value="1"/>
</dbReference>
<keyword evidence="1" id="KW-0479">Metal-binding</keyword>
<dbReference type="Pfam" id="PF00098">
    <property type="entry name" value="zf-CCHC"/>
    <property type="match status" value="1"/>
</dbReference>
<proteinExistence type="predicted"/>
<feature type="region of interest" description="Disordered" evidence="2">
    <location>
        <begin position="187"/>
        <end position="213"/>
    </location>
</feature>
<dbReference type="SMART" id="SM00343">
    <property type="entry name" value="ZnF_C2HC"/>
    <property type="match status" value="2"/>
</dbReference>
<evidence type="ECO:0000259" key="3">
    <source>
        <dbReference type="PROSITE" id="PS50158"/>
    </source>
</evidence>